<gene>
    <name evidence="1" type="ORF">TTHERM_00442360</name>
</gene>
<name>I7M049_TETTS</name>
<sequence>MFDKFIDSTFFNQKLTHQNKIQFQMLSIQLLKQIGNTSFYEIQLLDKIQIKAYITKQEIYNVATYYQDLNLSQQTSEDMNLAKIPIQGQIFLILNNIIDWRKVQINALLEIIEQGAQDEFQFLNRCLIKKMTEDIDELIQQAINFKSENKFINLQKDILLFYLYNQSQQYEISLKTILSIISQLEQNKKENNFLFYLFNCYVNSSTLLSLHGKRDEAIENLKKSNSLLTNIFQGEELSLYKQIVNINLANIKQDLFEFTEAQDILNQCLRDMAEIQDKFPYKSQRLIAQIHNNLSTSYQQEGDEKLDKSLEHSLISLQMNEAYFGNQYNSEIAKNLMNISSIYKDLQMFDQAISYSLKAEEIFQKLNDKENLPICLGMIASIYQDEDIADYQKALEYSQKCVASLEKYGKKNTIDFAIALHSLSRILHSLGQFEESLKKCSQALLLFQEMNEEQGQTQSFELISKIYKSLNNLDLAIDNLYDAIQIRQKLDKDNPTEELLLDYQDIALMWEEKGDTQESNYYISKAKKLEKLLKIQEN</sequence>
<keyword evidence="2" id="KW-1185">Reference proteome</keyword>
<dbReference type="InterPro" id="IPR019734">
    <property type="entry name" value="TPR_rpt"/>
</dbReference>
<dbReference type="KEGG" id="tet:TTHERM_00442360"/>
<organism evidence="1 2">
    <name type="scientific">Tetrahymena thermophila (strain SB210)</name>
    <dbReference type="NCBI Taxonomy" id="312017"/>
    <lineage>
        <taxon>Eukaryota</taxon>
        <taxon>Sar</taxon>
        <taxon>Alveolata</taxon>
        <taxon>Ciliophora</taxon>
        <taxon>Intramacronucleata</taxon>
        <taxon>Oligohymenophorea</taxon>
        <taxon>Hymenostomatida</taxon>
        <taxon>Tetrahymenina</taxon>
        <taxon>Tetrahymenidae</taxon>
        <taxon>Tetrahymena</taxon>
    </lineage>
</organism>
<dbReference type="RefSeq" id="XP_001033149.2">
    <property type="nucleotide sequence ID" value="XM_001033149.3"/>
</dbReference>
<dbReference type="EMBL" id="GG662665">
    <property type="protein sequence ID" value="EAR85486.2"/>
    <property type="molecule type" value="Genomic_DNA"/>
</dbReference>
<dbReference type="PANTHER" id="PTHR19959:SF119">
    <property type="entry name" value="FUNGAL LIPASE-LIKE DOMAIN-CONTAINING PROTEIN"/>
    <property type="match status" value="1"/>
</dbReference>
<dbReference type="OrthoDB" id="626167at2759"/>
<protein>
    <submittedName>
        <fullName evidence="1">Tetratricopeptide repeat protein</fullName>
    </submittedName>
</protein>
<dbReference type="InParanoid" id="I7M049"/>
<dbReference type="PANTHER" id="PTHR19959">
    <property type="entry name" value="KINESIN LIGHT CHAIN"/>
    <property type="match status" value="1"/>
</dbReference>
<dbReference type="Gene3D" id="1.25.40.10">
    <property type="entry name" value="Tetratricopeptide repeat domain"/>
    <property type="match status" value="2"/>
</dbReference>
<dbReference type="Pfam" id="PF13181">
    <property type="entry name" value="TPR_8"/>
    <property type="match status" value="2"/>
</dbReference>
<evidence type="ECO:0000313" key="2">
    <source>
        <dbReference type="Proteomes" id="UP000009168"/>
    </source>
</evidence>
<dbReference type="GeneID" id="7830663"/>
<accession>I7M049</accession>
<proteinExistence type="predicted"/>
<dbReference type="SUPFAM" id="SSF48452">
    <property type="entry name" value="TPR-like"/>
    <property type="match status" value="2"/>
</dbReference>
<dbReference type="Proteomes" id="UP000009168">
    <property type="component" value="Unassembled WGS sequence"/>
</dbReference>
<dbReference type="InterPro" id="IPR011990">
    <property type="entry name" value="TPR-like_helical_dom_sf"/>
</dbReference>
<reference evidence="2" key="1">
    <citation type="journal article" date="2006" name="PLoS Biol.">
        <title>Macronuclear genome sequence of the ciliate Tetrahymena thermophila, a model eukaryote.</title>
        <authorList>
            <person name="Eisen J.A."/>
            <person name="Coyne R.S."/>
            <person name="Wu M."/>
            <person name="Wu D."/>
            <person name="Thiagarajan M."/>
            <person name="Wortman J.R."/>
            <person name="Badger J.H."/>
            <person name="Ren Q."/>
            <person name="Amedeo P."/>
            <person name="Jones K.M."/>
            <person name="Tallon L.J."/>
            <person name="Delcher A.L."/>
            <person name="Salzberg S.L."/>
            <person name="Silva J.C."/>
            <person name="Haas B.J."/>
            <person name="Majoros W.H."/>
            <person name="Farzad M."/>
            <person name="Carlton J.M."/>
            <person name="Smith R.K. Jr."/>
            <person name="Garg J."/>
            <person name="Pearlman R.E."/>
            <person name="Karrer K.M."/>
            <person name="Sun L."/>
            <person name="Manning G."/>
            <person name="Elde N.C."/>
            <person name="Turkewitz A.P."/>
            <person name="Asai D.J."/>
            <person name="Wilkes D.E."/>
            <person name="Wang Y."/>
            <person name="Cai H."/>
            <person name="Collins K."/>
            <person name="Stewart B.A."/>
            <person name="Lee S.R."/>
            <person name="Wilamowska K."/>
            <person name="Weinberg Z."/>
            <person name="Ruzzo W.L."/>
            <person name="Wloga D."/>
            <person name="Gaertig J."/>
            <person name="Frankel J."/>
            <person name="Tsao C.-C."/>
            <person name="Gorovsky M.A."/>
            <person name="Keeling P.J."/>
            <person name="Waller R.F."/>
            <person name="Patron N.J."/>
            <person name="Cherry J.M."/>
            <person name="Stover N.A."/>
            <person name="Krieger C.J."/>
            <person name="del Toro C."/>
            <person name="Ryder H.F."/>
            <person name="Williamson S.C."/>
            <person name="Barbeau R.A."/>
            <person name="Hamilton E.P."/>
            <person name="Orias E."/>
        </authorList>
    </citation>
    <scope>NUCLEOTIDE SEQUENCE [LARGE SCALE GENOMIC DNA]</scope>
    <source>
        <strain evidence="2">SB210</strain>
    </source>
</reference>
<dbReference type="SMART" id="SM00028">
    <property type="entry name" value="TPR"/>
    <property type="match status" value="3"/>
</dbReference>
<evidence type="ECO:0000313" key="1">
    <source>
        <dbReference type="EMBL" id="EAR85486.2"/>
    </source>
</evidence>
<dbReference type="AlphaFoldDB" id="I7M049"/>